<name>A0AAI9XC42_PENTH</name>
<accession>A0AAI9XC42</accession>
<evidence type="ECO:0000313" key="3">
    <source>
        <dbReference type="Proteomes" id="UP001227192"/>
    </source>
</evidence>
<gene>
    <name evidence="2" type="ORF">VN97_g1400</name>
</gene>
<reference evidence="2" key="1">
    <citation type="submission" date="2015-06" db="EMBL/GenBank/DDBJ databases">
        <authorList>
            <person name="Nguyen H."/>
        </authorList>
    </citation>
    <scope>NUCLEOTIDE SEQUENCE</scope>
    <source>
        <strain evidence="2">DAOM 180753</strain>
    </source>
</reference>
<proteinExistence type="predicted"/>
<protein>
    <submittedName>
        <fullName evidence="2">Uncharacterized protein</fullName>
    </submittedName>
</protein>
<feature type="region of interest" description="Disordered" evidence="1">
    <location>
        <begin position="272"/>
        <end position="302"/>
    </location>
</feature>
<sequence>MIRQFPPGFYYPVPRGWPLPCREQPEEVYCHPWQSLGEKYKEKYHGFRIVTRALAHKKHSVTDLNLGAWGLRTGINCMIFDDPCEEYDNLSTILKGPGFRQLNLALAIRGIEEPGQNWRSLSNGRLHQALGEASSLEKISLYTAGIVSYGEAKEAPDYAPVVPLESIFPFDKWPKLRHFELSRFFVKQSDILSCLSRLPDTLESVKLSFLVFVDNGKNGDKWHPFLTEMRKQIRLLWPDRQPNVTIGCMRSERIPGRARWLGKEINAFLYGEGENPFPEPPKSLPRKGFGQDQDSLDPNDTH</sequence>
<feature type="compositionally biased region" description="Polar residues" evidence="1">
    <location>
        <begin position="292"/>
        <end position="302"/>
    </location>
</feature>
<evidence type="ECO:0000313" key="2">
    <source>
        <dbReference type="EMBL" id="KAJ9491846.1"/>
    </source>
</evidence>
<dbReference type="AlphaFoldDB" id="A0AAI9XC42"/>
<dbReference type="Proteomes" id="UP001227192">
    <property type="component" value="Unassembled WGS sequence"/>
</dbReference>
<comment type="caution">
    <text evidence="2">The sequence shown here is derived from an EMBL/GenBank/DDBJ whole genome shotgun (WGS) entry which is preliminary data.</text>
</comment>
<organism evidence="2 3">
    <name type="scientific">Penicillium thymicola</name>
    <dbReference type="NCBI Taxonomy" id="293382"/>
    <lineage>
        <taxon>Eukaryota</taxon>
        <taxon>Fungi</taxon>
        <taxon>Dikarya</taxon>
        <taxon>Ascomycota</taxon>
        <taxon>Pezizomycotina</taxon>
        <taxon>Eurotiomycetes</taxon>
        <taxon>Eurotiomycetidae</taxon>
        <taxon>Eurotiales</taxon>
        <taxon>Aspergillaceae</taxon>
        <taxon>Penicillium</taxon>
    </lineage>
</organism>
<dbReference type="EMBL" id="LACB01000023">
    <property type="protein sequence ID" value="KAJ9491846.1"/>
    <property type="molecule type" value="Genomic_DNA"/>
</dbReference>
<evidence type="ECO:0000256" key="1">
    <source>
        <dbReference type="SAM" id="MobiDB-lite"/>
    </source>
</evidence>
<keyword evidence="3" id="KW-1185">Reference proteome</keyword>
<reference evidence="2" key="2">
    <citation type="journal article" date="2016" name="Fungal Biol.">
        <title>Ochratoxin A production by Penicillium thymicola.</title>
        <authorList>
            <person name="Nguyen H.D.T."/>
            <person name="McMullin D.R."/>
            <person name="Ponomareva E."/>
            <person name="Riley R."/>
            <person name="Pomraning K.R."/>
            <person name="Baker S.E."/>
            <person name="Seifert K.A."/>
        </authorList>
    </citation>
    <scope>NUCLEOTIDE SEQUENCE</scope>
    <source>
        <strain evidence="2">DAOM 180753</strain>
    </source>
</reference>